<evidence type="ECO:0000256" key="2">
    <source>
        <dbReference type="ARBA" id="ARBA00004370"/>
    </source>
</evidence>
<dbReference type="CDD" id="cd00082">
    <property type="entry name" value="HisKA"/>
    <property type="match status" value="1"/>
</dbReference>
<accession>A0A516H157</accession>
<evidence type="ECO:0000313" key="14">
    <source>
        <dbReference type="Proteomes" id="UP000317496"/>
    </source>
</evidence>
<dbReference type="InterPro" id="IPR004358">
    <property type="entry name" value="Sig_transdc_His_kin-like_C"/>
</dbReference>
<dbReference type="OrthoDB" id="6115735at2"/>
<keyword evidence="11" id="KW-0812">Transmembrane</keyword>
<dbReference type="Proteomes" id="UP000317496">
    <property type="component" value="Chromosome"/>
</dbReference>
<dbReference type="RefSeq" id="WP_144068502.1">
    <property type="nucleotide sequence ID" value="NZ_CP041636.1"/>
</dbReference>
<evidence type="ECO:0000256" key="5">
    <source>
        <dbReference type="ARBA" id="ARBA00022679"/>
    </source>
</evidence>
<evidence type="ECO:0000256" key="7">
    <source>
        <dbReference type="ARBA" id="ARBA00022777"/>
    </source>
</evidence>
<dbReference type="Gene3D" id="3.30.565.10">
    <property type="entry name" value="Histidine kinase-like ATPase, C-terminal domain"/>
    <property type="match status" value="1"/>
</dbReference>
<keyword evidence="5" id="KW-0808">Transferase</keyword>
<dbReference type="PROSITE" id="PS50109">
    <property type="entry name" value="HIS_KIN"/>
    <property type="match status" value="1"/>
</dbReference>
<evidence type="ECO:0000256" key="8">
    <source>
        <dbReference type="ARBA" id="ARBA00022840"/>
    </source>
</evidence>
<dbReference type="InterPro" id="IPR003661">
    <property type="entry name" value="HisK_dim/P_dom"/>
</dbReference>
<dbReference type="FunFam" id="3.30.565.10:FF:000006">
    <property type="entry name" value="Sensor histidine kinase WalK"/>
    <property type="match status" value="1"/>
</dbReference>
<evidence type="ECO:0000256" key="1">
    <source>
        <dbReference type="ARBA" id="ARBA00000085"/>
    </source>
</evidence>
<keyword evidence="7 13" id="KW-0418">Kinase</keyword>
<dbReference type="SUPFAM" id="SSF47384">
    <property type="entry name" value="Homodimeric domain of signal transducing histidine kinase"/>
    <property type="match status" value="1"/>
</dbReference>
<keyword evidence="11" id="KW-1133">Transmembrane helix</keyword>
<dbReference type="PANTHER" id="PTHR43047">
    <property type="entry name" value="TWO-COMPONENT HISTIDINE PROTEIN KINASE"/>
    <property type="match status" value="1"/>
</dbReference>
<dbReference type="EC" id="2.7.13.3" evidence="3"/>
<dbReference type="PRINTS" id="PR00344">
    <property type="entry name" value="BCTRLSENSOR"/>
</dbReference>
<evidence type="ECO:0000256" key="3">
    <source>
        <dbReference type="ARBA" id="ARBA00012438"/>
    </source>
</evidence>
<gene>
    <name evidence="13" type="ORF">FNB15_09690</name>
</gene>
<dbReference type="FunFam" id="1.10.287.130:FF:000038">
    <property type="entry name" value="Sensory transduction histidine kinase"/>
    <property type="match status" value="1"/>
</dbReference>
<dbReference type="GO" id="GO:0005886">
    <property type="term" value="C:plasma membrane"/>
    <property type="evidence" value="ECO:0007669"/>
    <property type="project" value="TreeGrafter"/>
</dbReference>
<dbReference type="KEGG" id="fer:FNB15_09690"/>
<evidence type="ECO:0000313" key="13">
    <source>
        <dbReference type="EMBL" id="QDO97521.1"/>
    </source>
</evidence>
<dbReference type="SMART" id="SM00388">
    <property type="entry name" value="HisKA"/>
    <property type="match status" value="1"/>
</dbReference>
<comment type="catalytic activity">
    <reaction evidence="1">
        <text>ATP + protein L-histidine = ADP + protein N-phospho-L-histidine.</text>
        <dbReference type="EC" id="2.7.13.3"/>
    </reaction>
</comment>
<evidence type="ECO:0000256" key="11">
    <source>
        <dbReference type="SAM" id="Phobius"/>
    </source>
</evidence>
<dbReference type="SUPFAM" id="SSF55874">
    <property type="entry name" value="ATPase domain of HSP90 chaperone/DNA topoisomerase II/histidine kinase"/>
    <property type="match status" value="1"/>
</dbReference>
<reference evidence="13 14" key="1">
    <citation type="submission" date="2019-07" db="EMBL/GenBank/DDBJ databases">
        <title>Genome sequencing for Ferrovibrio sp. K5.</title>
        <authorList>
            <person name="Park S.-J."/>
        </authorList>
    </citation>
    <scope>NUCLEOTIDE SEQUENCE [LARGE SCALE GENOMIC DNA]</scope>
    <source>
        <strain evidence="13 14">K5</strain>
    </source>
</reference>
<dbReference type="GO" id="GO:0005524">
    <property type="term" value="F:ATP binding"/>
    <property type="evidence" value="ECO:0007669"/>
    <property type="project" value="UniProtKB-KW"/>
</dbReference>
<dbReference type="InterPro" id="IPR005467">
    <property type="entry name" value="His_kinase_dom"/>
</dbReference>
<dbReference type="GO" id="GO:0000155">
    <property type="term" value="F:phosphorelay sensor kinase activity"/>
    <property type="evidence" value="ECO:0007669"/>
    <property type="project" value="InterPro"/>
</dbReference>
<dbReference type="AlphaFoldDB" id="A0A516H157"/>
<keyword evidence="4" id="KW-0597">Phosphoprotein</keyword>
<evidence type="ECO:0000256" key="9">
    <source>
        <dbReference type="ARBA" id="ARBA00023012"/>
    </source>
</evidence>
<feature type="domain" description="Histidine kinase" evidence="12">
    <location>
        <begin position="317"/>
        <end position="534"/>
    </location>
</feature>
<evidence type="ECO:0000259" key="12">
    <source>
        <dbReference type="PROSITE" id="PS50109"/>
    </source>
</evidence>
<dbReference type="InterPro" id="IPR036097">
    <property type="entry name" value="HisK_dim/P_sf"/>
</dbReference>
<dbReference type="InterPro" id="IPR036890">
    <property type="entry name" value="HATPase_C_sf"/>
</dbReference>
<dbReference type="PANTHER" id="PTHR43047:SF72">
    <property type="entry name" value="OSMOSENSING HISTIDINE PROTEIN KINASE SLN1"/>
    <property type="match status" value="1"/>
</dbReference>
<dbReference type="SMART" id="SM00387">
    <property type="entry name" value="HATPase_c"/>
    <property type="match status" value="1"/>
</dbReference>
<sequence length="542" mass="60237">MLAITYHTLAQRDFEQSKRIEKEALLRLADGFVRAYTSLTSDPAVPPATLTHVALKNYLETNTDRDQTRISWIGIPGREIATPPSDDRLGRRLLEIAATADPGTDVRILKTREGTILRSIHPSVALQQDCVTCHNQVAAERGQPLWQIGEMMGAFVLEVTIDDFLLGLGQKSVGFGIAFFVISTVIGFVFFRQNFIRVKFETENSIYIEIGEAIEAIGDGFAVFGTNGRQLIANKAFRRRRSDEQETIFSEPVLKTSWEERGKDSRWIKIDEAKTPSGLCVYLETDITTLKEREQDLMAAKLAAEAAGKARSDFLALMSHELRTPLNAIIGFSELTMNRMFGPIPPKYHEYACDIHHSGRHLLELINDILDMSKIDAGKMTINLEMIRLSDTILQCRRLVEPMAMERDVALNCNFPDELLIADPLRFRQIMVNLLTNAVKFTPPGGSVDIGALRMGERLKIWVSDTGIGIAPEDIPKILEPFVQVGDMKSRSSSGSGLGLPITKALVEMHGGSMMIDSRRGAGTIVTILLPQRQVVRTAVAT</sequence>
<proteinExistence type="predicted"/>
<keyword evidence="6" id="KW-0547">Nucleotide-binding</keyword>
<dbReference type="InterPro" id="IPR003594">
    <property type="entry name" value="HATPase_dom"/>
</dbReference>
<comment type="subcellular location">
    <subcellularLocation>
        <location evidence="2">Membrane</location>
    </subcellularLocation>
</comment>
<name>A0A516H157_9PROT</name>
<dbReference type="GO" id="GO:0009927">
    <property type="term" value="F:histidine phosphotransfer kinase activity"/>
    <property type="evidence" value="ECO:0007669"/>
    <property type="project" value="TreeGrafter"/>
</dbReference>
<organism evidence="13 14">
    <name type="scientific">Ferrovibrio terrae</name>
    <dbReference type="NCBI Taxonomy" id="2594003"/>
    <lineage>
        <taxon>Bacteria</taxon>
        <taxon>Pseudomonadati</taxon>
        <taxon>Pseudomonadota</taxon>
        <taxon>Alphaproteobacteria</taxon>
        <taxon>Rhodospirillales</taxon>
        <taxon>Rhodospirillaceae</taxon>
        <taxon>Ferrovibrio</taxon>
    </lineage>
</organism>
<dbReference type="Gene3D" id="1.10.287.130">
    <property type="match status" value="1"/>
</dbReference>
<dbReference type="Pfam" id="PF00512">
    <property type="entry name" value="HisKA"/>
    <property type="match status" value="1"/>
</dbReference>
<dbReference type="Pfam" id="PF02518">
    <property type="entry name" value="HATPase_c"/>
    <property type="match status" value="1"/>
</dbReference>
<keyword evidence="10 11" id="KW-0472">Membrane</keyword>
<keyword evidence="8" id="KW-0067">ATP-binding</keyword>
<evidence type="ECO:0000256" key="4">
    <source>
        <dbReference type="ARBA" id="ARBA00022553"/>
    </source>
</evidence>
<evidence type="ECO:0000256" key="6">
    <source>
        <dbReference type="ARBA" id="ARBA00022741"/>
    </source>
</evidence>
<feature type="transmembrane region" description="Helical" evidence="11">
    <location>
        <begin position="173"/>
        <end position="191"/>
    </location>
</feature>
<keyword evidence="14" id="KW-1185">Reference proteome</keyword>
<dbReference type="EMBL" id="CP041636">
    <property type="protein sequence ID" value="QDO97521.1"/>
    <property type="molecule type" value="Genomic_DNA"/>
</dbReference>
<protein>
    <recommendedName>
        <fullName evidence="3">histidine kinase</fullName>
        <ecNumber evidence="3">2.7.13.3</ecNumber>
    </recommendedName>
</protein>
<keyword evidence="9" id="KW-0902">Two-component regulatory system</keyword>
<evidence type="ECO:0000256" key="10">
    <source>
        <dbReference type="ARBA" id="ARBA00023136"/>
    </source>
</evidence>